<dbReference type="PANTHER" id="PTHR43179">
    <property type="entry name" value="RHAMNOSYLTRANSFERASE WBBL"/>
    <property type="match status" value="1"/>
</dbReference>
<dbReference type="RefSeq" id="WP_216320984.1">
    <property type="nucleotide sequence ID" value="NZ_JAHKRT010000002.1"/>
</dbReference>
<dbReference type="EMBL" id="JAHKRT010000002">
    <property type="protein sequence ID" value="MBU3077189.1"/>
    <property type="molecule type" value="Genomic_DNA"/>
</dbReference>
<dbReference type="CDD" id="cd04186">
    <property type="entry name" value="GT_2_like_c"/>
    <property type="match status" value="1"/>
</dbReference>
<dbReference type="Pfam" id="PF00535">
    <property type="entry name" value="Glycos_transf_2"/>
    <property type="match status" value="1"/>
</dbReference>
<proteinExistence type="predicted"/>
<dbReference type="InterPro" id="IPR001173">
    <property type="entry name" value="Glyco_trans_2-like"/>
</dbReference>
<evidence type="ECO:0000259" key="1">
    <source>
        <dbReference type="Pfam" id="PF00535"/>
    </source>
</evidence>
<gene>
    <name evidence="2" type="ORF">KOF26_04850</name>
</gene>
<organism evidence="2 3">
    <name type="scientific">Sphingomonas quercus</name>
    <dbReference type="NCBI Taxonomy" id="2842451"/>
    <lineage>
        <taxon>Bacteria</taxon>
        <taxon>Pseudomonadati</taxon>
        <taxon>Pseudomonadota</taxon>
        <taxon>Alphaproteobacteria</taxon>
        <taxon>Sphingomonadales</taxon>
        <taxon>Sphingomonadaceae</taxon>
        <taxon>Sphingomonas</taxon>
    </lineage>
</organism>
<evidence type="ECO:0000313" key="2">
    <source>
        <dbReference type="EMBL" id="MBU3077189.1"/>
    </source>
</evidence>
<sequence>MADLAVIVVNYRTPDLAVACVEAMAPARAAFPGLRAIVVDGGSGDGSAERIADGIAAQGAGGWARLLALPVNGGFAFANNRALIALAAEGALPDYVALINPDARVRPGALEAMAALLDRRPEAGAVGARLVHEDGRPQASAFHFPSVRGEICRGARTGVIDRLLRQPASRIEPEAATRVPWVTGAAVMFRARALAEAGPFDEGFFLYFEETDLLRRIATRGWEIWHEPAAHVFHHGGAATQIRDPETGLPRRQRMARYWYESRLRYFTLAGGRGYALASGLGWLAGRLVWKLRLAFTGRKDDGPLQATGDFIRYSLWPRRRDGQAAIPALRLPAPELPAWMAR</sequence>
<feature type="domain" description="Glycosyltransferase 2-like" evidence="1">
    <location>
        <begin position="6"/>
        <end position="144"/>
    </location>
</feature>
<dbReference type="PANTHER" id="PTHR43179:SF7">
    <property type="entry name" value="RHAMNOSYLTRANSFERASE WBBL"/>
    <property type="match status" value="1"/>
</dbReference>
<dbReference type="Proteomes" id="UP000776276">
    <property type="component" value="Unassembled WGS sequence"/>
</dbReference>
<reference evidence="2 3" key="1">
    <citation type="submission" date="2021-06" db="EMBL/GenBank/DDBJ databases">
        <title>Sphingomonas sp. XMGL2, whole genome shotgun sequencing project.</title>
        <authorList>
            <person name="Zhao G."/>
            <person name="Shen L."/>
        </authorList>
    </citation>
    <scope>NUCLEOTIDE SEQUENCE [LARGE SCALE GENOMIC DNA]</scope>
    <source>
        <strain evidence="2 3">XMGL2</strain>
    </source>
</reference>
<comment type="caution">
    <text evidence="2">The sequence shown here is derived from an EMBL/GenBank/DDBJ whole genome shotgun (WGS) entry which is preliminary data.</text>
</comment>
<accession>A0ABS6BFY1</accession>
<name>A0ABS6BFY1_9SPHN</name>
<keyword evidence="3" id="KW-1185">Reference proteome</keyword>
<evidence type="ECO:0000313" key="3">
    <source>
        <dbReference type="Proteomes" id="UP000776276"/>
    </source>
</evidence>
<protein>
    <submittedName>
        <fullName evidence="2">Glycosyltransferase family 2 protein</fullName>
    </submittedName>
</protein>